<feature type="chain" id="PRO_5013266171" description="Ricin B lectin domain-containing protein" evidence="2">
    <location>
        <begin position="16"/>
        <end position="288"/>
    </location>
</feature>
<dbReference type="OrthoDB" id="75164at2759"/>
<sequence>MLRFAAFSAAAVVAADQCCFKDGDVISLRSDTGNYIGRCNNCVAGGAYKDSAFVHVKTPASSPWAQWTVVNTGNGKIALRADSGKYLSRCNNCAPGAAYPDEAFVHVDDWTTAPWAQWTCKEAGDGKVALQADTGKFLARCNNCVAGAYADTAMVHATSIGDGSWVQWTIESDGAFREHRCAAPTRPTSTETPIPISPCTATPSPTPAPTTATPLPTIVPTVVPCTDTPSPATETPAPTTQTPAPTTGTPRPTTDAPIPTTATPVPTPCRLPRRLFRRCPRLRPWSPR</sequence>
<keyword evidence="2" id="KW-0732">Signal</keyword>
<dbReference type="GeneID" id="19941830"/>
<dbReference type="VEuPathDB" id="FungiDB:SDRG_01103"/>
<dbReference type="InterPro" id="IPR008999">
    <property type="entry name" value="Actin-crosslinking"/>
</dbReference>
<organism evidence="3 4">
    <name type="scientific">Saprolegnia diclina (strain VS20)</name>
    <dbReference type="NCBI Taxonomy" id="1156394"/>
    <lineage>
        <taxon>Eukaryota</taxon>
        <taxon>Sar</taxon>
        <taxon>Stramenopiles</taxon>
        <taxon>Oomycota</taxon>
        <taxon>Saprolegniomycetes</taxon>
        <taxon>Saprolegniales</taxon>
        <taxon>Saprolegniaceae</taxon>
        <taxon>Saprolegnia</taxon>
    </lineage>
</organism>
<evidence type="ECO:0000256" key="1">
    <source>
        <dbReference type="SAM" id="MobiDB-lite"/>
    </source>
</evidence>
<dbReference type="AlphaFoldDB" id="T0QSJ2"/>
<protein>
    <recommendedName>
        <fullName evidence="5">Ricin B lectin domain-containing protein</fullName>
    </recommendedName>
</protein>
<dbReference type="CDD" id="cd00257">
    <property type="entry name" value="beta-trefoil_FSCN-like"/>
    <property type="match status" value="1"/>
</dbReference>
<proteinExistence type="predicted"/>
<accession>T0QSJ2</accession>
<evidence type="ECO:0000256" key="2">
    <source>
        <dbReference type="SAM" id="SignalP"/>
    </source>
</evidence>
<dbReference type="OMA" id="QWTIEAN"/>
<keyword evidence="4" id="KW-1185">Reference proteome</keyword>
<evidence type="ECO:0000313" key="3">
    <source>
        <dbReference type="EMBL" id="EQC41124.1"/>
    </source>
</evidence>
<name>T0QSJ2_SAPDV</name>
<feature type="region of interest" description="Disordered" evidence="1">
    <location>
        <begin position="184"/>
        <end position="272"/>
    </location>
</feature>
<feature type="signal peptide" evidence="2">
    <location>
        <begin position="1"/>
        <end position="15"/>
    </location>
</feature>
<gene>
    <name evidence="3" type="ORF">SDRG_01103</name>
</gene>
<dbReference type="InParanoid" id="T0QSJ2"/>
<dbReference type="PRINTS" id="PR01217">
    <property type="entry name" value="PRICHEXTENSN"/>
</dbReference>
<evidence type="ECO:0008006" key="5">
    <source>
        <dbReference type="Google" id="ProtNLM"/>
    </source>
</evidence>
<dbReference type="Gene3D" id="2.80.10.50">
    <property type="match status" value="1"/>
</dbReference>
<dbReference type="RefSeq" id="XP_008604838.1">
    <property type="nucleotide sequence ID" value="XM_008606616.1"/>
</dbReference>
<dbReference type="SUPFAM" id="SSF50405">
    <property type="entry name" value="Actin-crosslinking proteins"/>
    <property type="match status" value="1"/>
</dbReference>
<dbReference type="EMBL" id="JH767134">
    <property type="protein sequence ID" value="EQC41124.1"/>
    <property type="molecule type" value="Genomic_DNA"/>
</dbReference>
<dbReference type="Proteomes" id="UP000030762">
    <property type="component" value="Unassembled WGS sequence"/>
</dbReference>
<evidence type="ECO:0000313" key="4">
    <source>
        <dbReference type="Proteomes" id="UP000030762"/>
    </source>
</evidence>
<reference evidence="3 4" key="1">
    <citation type="submission" date="2012-04" db="EMBL/GenBank/DDBJ databases">
        <title>The Genome Sequence of Saprolegnia declina VS20.</title>
        <authorList>
            <consortium name="The Broad Institute Genome Sequencing Platform"/>
            <person name="Russ C."/>
            <person name="Nusbaum C."/>
            <person name="Tyler B."/>
            <person name="van West P."/>
            <person name="Dieguez-Uribeondo J."/>
            <person name="de Bruijn I."/>
            <person name="Tripathy S."/>
            <person name="Jiang R."/>
            <person name="Young S.K."/>
            <person name="Zeng Q."/>
            <person name="Gargeya S."/>
            <person name="Fitzgerald M."/>
            <person name="Haas B."/>
            <person name="Abouelleil A."/>
            <person name="Alvarado L."/>
            <person name="Arachchi H.M."/>
            <person name="Berlin A."/>
            <person name="Chapman S.B."/>
            <person name="Goldberg J."/>
            <person name="Griggs A."/>
            <person name="Gujja S."/>
            <person name="Hansen M."/>
            <person name="Howarth C."/>
            <person name="Imamovic A."/>
            <person name="Larimer J."/>
            <person name="McCowen C."/>
            <person name="Montmayeur A."/>
            <person name="Murphy C."/>
            <person name="Neiman D."/>
            <person name="Pearson M."/>
            <person name="Priest M."/>
            <person name="Roberts A."/>
            <person name="Saif S."/>
            <person name="Shea T."/>
            <person name="Sisk P."/>
            <person name="Sykes S."/>
            <person name="Wortman J."/>
            <person name="Nusbaum C."/>
            <person name="Birren B."/>
        </authorList>
    </citation>
    <scope>NUCLEOTIDE SEQUENCE [LARGE SCALE GENOMIC DNA]</scope>
    <source>
        <strain evidence="3 4">VS20</strain>
    </source>
</reference>
<feature type="compositionally biased region" description="Low complexity" evidence="1">
    <location>
        <begin position="184"/>
        <end position="270"/>
    </location>
</feature>